<dbReference type="Proteomes" id="UP000244855">
    <property type="component" value="Unassembled WGS sequence"/>
</dbReference>
<name>A0A2V1D571_9PLEO</name>
<keyword evidence="2" id="KW-1185">Reference proteome</keyword>
<accession>A0A2V1D571</accession>
<dbReference type="AlphaFoldDB" id="A0A2V1D571"/>
<evidence type="ECO:0000313" key="2">
    <source>
        <dbReference type="Proteomes" id="UP000244855"/>
    </source>
</evidence>
<dbReference type="EMBL" id="KZ805661">
    <property type="protein sequence ID" value="PVH92653.1"/>
    <property type="molecule type" value="Genomic_DNA"/>
</dbReference>
<proteinExistence type="predicted"/>
<evidence type="ECO:0000313" key="1">
    <source>
        <dbReference type="EMBL" id="PVH92653.1"/>
    </source>
</evidence>
<organism evidence="1 2">
    <name type="scientific">Periconia macrospinosa</name>
    <dbReference type="NCBI Taxonomy" id="97972"/>
    <lineage>
        <taxon>Eukaryota</taxon>
        <taxon>Fungi</taxon>
        <taxon>Dikarya</taxon>
        <taxon>Ascomycota</taxon>
        <taxon>Pezizomycotina</taxon>
        <taxon>Dothideomycetes</taxon>
        <taxon>Pleosporomycetidae</taxon>
        <taxon>Pleosporales</taxon>
        <taxon>Massarineae</taxon>
        <taxon>Periconiaceae</taxon>
        <taxon>Periconia</taxon>
    </lineage>
</organism>
<sequence length="199" mass="22458">MEDSSLRRWNRDDWEIFFGSRGPTIRAITECLGLSCNTEDGGVIKFSEPEPQKLSNAVQKVSQSLPRDLDELLKSASSPDTIDEELDQLLTTHGPAIWGENADRKRLLLAAGNSKKVYPKDLFYEVPVDKQMLKMHLHRWIYKTAYIFQLRKPTRQSAGGDLDPHVESSVVGGMPVSVILAPCPRFTMWNILTVFAVIN</sequence>
<dbReference type="STRING" id="97972.A0A2V1D571"/>
<protein>
    <submittedName>
        <fullName evidence="1">Uncharacterized protein</fullName>
    </submittedName>
</protein>
<dbReference type="OrthoDB" id="3796606at2759"/>
<gene>
    <name evidence="1" type="ORF">DM02DRAFT_677364</name>
</gene>
<reference evidence="1 2" key="1">
    <citation type="journal article" date="2018" name="Sci. Rep.">
        <title>Comparative genomics provides insights into the lifestyle and reveals functional heterogeneity of dark septate endophytic fungi.</title>
        <authorList>
            <person name="Knapp D.G."/>
            <person name="Nemeth J.B."/>
            <person name="Barry K."/>
            <person name="Hainaut M."/>
            <person name="Henrissat B."/>
            <person name="Johnson J."/>
            <person name="Kuo A."/>
            <person name="Lim J.H.P."/>
            <person name="Lipzen A."/>
            <person name="Nolan M."/>
            <person name="Ohm R.A."/>
            <person name="Tamas L."/>
            <person name="Grigoriev I.V."/>
            <person name="Spatafora J.W."/>
            <person name="Nagy L.G."/>
            <person name="Kovacs G.M."/>
        </authorList>
    </citation>
    <scope>NUCLEOTIDE SEQUENCE [LARGE SCALE GENOMIC DNA]</scope>
    <source>
        <strain evidence="1 2">DSE2036</strain>
    </source>
</reference>